<keyword evidence="2 6" id="KW-0812">Transmembrane</keyword>
<gene>
    <name evidence="8" type="ORF">D7V20_03620</name>
</gene>
<dbReference type="InterPro" id="IPR006260">
    <property type="entry name" value="TonB/TolA_C"/>
</dbReference>
<evidence type="ECO:0000256" key="2">
    <source>
        <dbReference type="ARBA" id="ARBA00022692"/>
    </source>
</evidence>
<evidence type="ECO:0000256" key="3">
    <source>
        <dbReference type="ARBA" id="ARBA00022989"/>
    </source>
</evidence>
<organism evidence="8 9">
    <name type="scientific">Acinetobacter rongchengensis</name>
    <dbReference type="NCBI Taxonomy" id="2419601"/>
    <lineage>
        <taxon>Bacteria</taxon>
        <taxon>Pseudomonadati</taxon>
        <taxon>Pseudomonadota</taxon>
        <taxon>Gammaproteobacteria</taxon>
        <taxon>Moraxellales</taxon>
        <taxon>Moraxellaceae</taxon>
        <taxon>Acinetobacter</taxon>
    </lineage>
</organism>
<evidence type="ECO:0000256" key="6">
    <source>
        <dbReference type="SAM" id="Phobius"/>
    </source>
</evidence>
<comment type="subcellular location">
    <subcellularLocation>
        <location evidence="1">Membrane</location>
        <topology evidence="1">Single-pass membrane protein</topology>
    </subcellularLocation>
</comment>
<feature type="transmembrane region" description="Helical" evidence="6">
    <location>
        <begin position="20"/>
        <end position="37"/>
    </location>
</feature>
<dbReference type="OrthoDB" id="9792439at2"/>
<keyword evidence="9" id="KW-1185">Reference proteome</keyword>
<name>A0A3A8FBG5_9GAMM</name>
<dbReference type="Proteomes" id="UP000280405">
    <property type="component" value="Unassembled WGS sequence"/>
</dbReference>
<evidence type="ECO:0000256" key="4">
    <source>
        <dbReference type="ARBA" id="ARBA00023136"/>
    </source>
</evidence>
<proteinExistence type="predicted"/>
<dbReference type="SUPFAM" id="SSF74653">
    <property type="entry name" value="TolA/TonB C-terminal domain"/>
    <property type="match status" value="1"/>
</dbReference>
<accession>A0A3A8FBG5</accession>
<feature type="region of interest" description="Disordered" evidence="5">
    <location>
        <begin position="59"/>
        <end position="80"/>
    </location>
</feature>
<feature type="domain" description="TonB C-terminal" evidence="7">
    <location>
        <begin position="182"/>
        <end position="243"/>
    </location>
</feature>
<evidence type="ECO:0000313" key="8">
    <source>
        <dbReference type="EMBL" id="RKG39704.1"/>
    </source>
</evidence>
<keyword evidence="3 6" id="KW-1133">Transmembrane helix</keyword>
<dbReference type="NCBIfam" id="TIGR01352">
    <property type="entry name" value="tonB_Cterm"/>
    <property type="match status" value="1"/>
</dbReference>
<feature type="region of interest" description="Disordered" evidence="5">
    <location>
        <begin position="120"/>
        <end position="164"/>
    </location>
</feature>
<dbReference type="GO" id="GO:0055085">
    <property type="term" value="P:transmembrane transport"/>
    <property type="evidence" value="ECO:0007669"/>
    <property type="project" value="InterPro"/>
</dbReference>
<dbReference type="Gene3D" id="3.30.1150.10">
    <property type="match status" value="1"/>
</dbReference>
<comment type="caution">
    <text evidence="8">The sequence shown here is derived from an EMBL/GenBank/DDBJ whole genome shotgun (WGS) entry which is preliminary data.</text>
</comment>
<evidence type="ECO:0000313" key="9">
    <source>
        <dbReference type="Proteomes" id="UP000280405"/>
    </source>
</evidence>
<evidence type="ECO:0000256" key="1">
    <source>
        <dbReference type="ARBA" id="ARBA00004167"/>
    </source>
</evidence>
<dbReference type="EMBL" id="RAXT01000004">
    <property type="protein sequence ID" value="RKG39704.1"/>
    <property type="molecule type" value="Genomic_DNA"/>
</dbReference>
<protein>
    <submittedName>
        <fullName evidence="8">TonB family protein</fullName>
    </submittedName>
</protein>
<sequence length="249" mass="26790">MSHSSTAPLHTPPPMKKKVVAAILAVIIGHVGVLWAVSQMKAPELPQIKKEPLKVKFVKIKEPPPPKELPKPKEPPKPKQVKIVEKELPPPKKVEKVVEVKKAETKKVVEKTVKAESAPVVSTTVTTKITTQAKPDPEPAPKNEPAVEPVQSSPKSVSIGGAGVQWSRSPKLSFKSSEITASCRVVISIKANEKGSVTTASVKNSSCSPELTSKVANSVRNAKFKPYKENGVAYPISAEQPFDLTPTTK</sequence>
<reference evidence="8 9" key="1">
    <citation type="submission" date="2018-09" db="EMBL/GenBank/DDBJ databases">
        <title>The draft genome of Acinetobacter spp. strains.</title>
        <authorList>
            <person name="Qin J."/>
            <person name="Feng Y."/>
            <person name="Zong Z."/>
        </authorList>
    </citation>
    <scope>NUCLEOTIDE SEQUENCE [LARGE SCALE GENOMIC DNA]</scope>
    <source>
        <strain evidence="8 9">WCHAc060115</strain>
    </source>
</reference>
<dbReference type="Pfam" id="PF03544">
    <property type="entry name" value="TonB_C"/>
    <property type="match status" value="1"/>
</dbReference>
<evidence type="ECO:0000259" key="7">
    <source>
        <dbReference type="Pfam" id="PF03544"/>
    </source>
</evidence>
<dbReference type="RefSeq" id="WP_120382977.1">
    <property type="nucleotide sequence ID" value="NZ_RAXT01000004.1"/>
</dbReference>
<dbReference type="AlphaFoldDB" id="A0A3A8FBG5"/>
<dbReference type="GO" id="GO:0016020">
    <property type="term" value="C:membrane"/>
    <property type="evidence" value="ECO:0007669"/>
    <property type="project" value="UniProtKB-SubCell"/>
</dbReference>
<dbReference type="InterPro" id="IPR037682">
    <property type="entry name" value="TonB_C"/>
</dbReference>
<keyword evidence="4 6" id="KW-0472">Membrane</keyword>
<feature type="compositionally biased region" description="Low complexity" evidence="5">
    <location>
        <begin position="120"/>
        <end position="131"/>
    </location>
</feature>
<evidence type="ECO:0000256" key="5">
    <source>
        <dbReference type="SAM" id="MobiDB-lite"/>
    </source>
</evidence>